<proteinExistence type="inferred from homology"/>
<evidence type="ECO:0000313" key="3">
    <source>
        <dbReference type="EMBL" id="CAG9794384.1"/>
    </source>
</evidence>
<dbReference type="Proteomes" id="UP001153714">
    <property type="component" value="Chromosome 6"/>
</dbReference>
<feature type="domain" description="Thioester reductase (TE)" evidence="2">
    <location>
        <begin position="2"/>
        <end position="101"/>
    </location>
</feature>
<dbReference type="GO" id="GO:0005777">
    <property type="term" value="C:peroxisome"/>
    <property type="evidence" value="ECO:0007669"/>
    <property type="project" value="TreeGrafter"/>
</dbReference>
<dbReference type="EMBL" id="OU893337">
    <property type="protein sequence ID" value="CAG9794384.1"/>
    <property type="molecule type" value="Genomic_DNA"/>
</dbReference>
<dbReference type="GO" id="GO:0035336">
    <property type="term" value="P:long-chain fatty-acyl-CoA metabolic process"/>
    <property type="evidence" value="ECO:0007669"/>
    <property type="project" value="TreeGrafter"/>
</dbReference>
<dbReference type="InterPro" id="IPR036291">
    <property type="entry name" value="NAD(P)-bd_dom_sf"/>
</dbReference>
<keyword evidence="4" id="KW-1185">Reference proteome</keyword>
<evidence type="ECO:0000313" key="4">
    <source>
        <dbReference type="Proteomes" id="UP001153714"/>
    </source>
</evidence>
<gene>
    <name evidence="3" type="ORF">DIATSA_LOCUS11762</name>
</gene>
<organism evidence="3 4">
    <name type="scientific">Diatraea saccharalis</name>
    <name type="common">sugarcane borer</name>
    <dbReference type="NCBI Taxonomy" id="40085"/>
    <lineage>
        <taxon>Eukaryota</taxon>
        <taxon>Metazoa</taxon>
        <taxon>Ecdysozoa</taxon>
        <taxon>Arthropoda</taxon>
        <taxon>Hexapoda</taxon>
        <taxon>Insecta</taxon>
        <taxon>Pterygota</taxon>
        <taxon>Neoptera</taxon>
        <taxon>Endopterygota</taxon>
        <taxon>Lepidoptera</taxon>
        <taxon>Glossata</taxon>
        <taxon>Ditrysia</taxon>
        <taxon>Pyraloidea</taxon>
        <taxon>Crambidae</taxon>
        <taxon>Crambinae</taxon>
        <taxon>Diatraea</taxon>
    </lineage>
</organism>
<dbReference type="Pfam" id="PF07993">
    <property type="entry name" value="NAD_binding_4"/>
    <property type="match status" value="1"/>
</dbReference>
<dbReference type="EC" id="1.2.1.84" evidence="1"/>
<dbReference type="PANTHER" id="PTHR11011">
    <property type="entry name" value="MALE STERILITY PROTEIN 2-RELATED"/>
    <property type="match status" value="1"/>
</dbReference>
<sequence>MVPIIGDMELPGLGMSDEDRKTITSKATIIINAAATVKFDEKLSTSTAINVKGTKEVLKLANECRNLKAITHISTAFSNTHVKYVEEKFYEPPMSVEALEAVSELNDEILESILPT</sequence>
<dbReference type="InterPro" id="IPR026055">
    <property type="entry name" value="FAR"/>
</dbReference>
<comment type="catalytic activity">
    <reaction evidence="1">
        <text>a long-chain fatty acyl-CoA + 2 NADPH + 2 H(+) = a long-chain primary fatty alcohol + 2 NADP(+) + CoA</text>
        <dbReference type="Rhea" id="RHEA:52716"/>
        <dbReference type="ChEBI" id="CHEBI:15378"/>
        <dbReference type="ChEBI" id="CHEBI:57287"/>
        <dbReference type="ChEBI" id="CHEBI:57783"/>
        <dbReference type="ChEBI" id="CHEBI:58349"/>
        <dbReference type="ChEBI" id="CHEBI:77396"/>
        <dbReference type="ChEBI" id="CHEBI:83139"/>
        <dbReference type="EC" id="1.2.1.84"/>
    </reaction>
</comment>
<comment type="function">
    <text evidence="1">Catalyzes the reduction of fatty acyl-CoA to fatty alcohols.</text>
</comment>
<evidence type="ECO:0000259" key="2">
    <source>
        <dbReference type="Pfam" id="PF07993"/>
    </source>
</evidence>
<keyword evidence="1" id="KW-0444">Lipid biosynthesis</keyword>
<keyword evidence="1" id="KW-0443">Lipid metabolism</keyword>
<reference evidence="3" key="2">
    <citation type="submission" date="2022-10" db="EMBL/GenBank/DDBJ databases">
        <authorList>
            <consortium name="ENA_rothamsted_submissions"/>
            <consortium name="culmorum"/>
            <person name="King R."/>
        </authorList>
    </citation>
    <scope>NUCLEOTIDE SEQUENCE</scope>
</reference>
<keyword evidence="1" id="KW-0560">Oxidoreductase</keyword>
<name>A0A9N9RBL3_9NEOP</name>
<dbReference type="GO" id="GO:0080019">
    <property type="term" value="F:alcohol-forming very long-chain fatty acyl-CoA reductase activity"/>
    <property type="evidence" value="ECO:0007669"/>
    <property type="project" value="InterPro"/>
</dbReference>
<dbReference type="SUPFAM" id="SSF51735">
    <property type="entry name" value="NAD(P)-binding Rossmann-fold domains"/>
    <property type="match status" value="1"/>
</dbReference>
<dbReference type="OrthoDB" id="429813at2759"/>
<dbReference type="AlphaFoldDB" id="A0A9N9RBL3"/>
<comment type="similarity">
    <text evidence="1">Belongs to the fatty acyl-CoA reductase family.</text>
</comment>
<keyword evidence="1" id="KW-0521">NADP</keyword>
<reference evidence="3" key="1">
    <citation type="submission" date="2021-12" db="EMBL/GenBank/DDBJ databases">
        <authorList>
            <person name="King R."/>
        </authorList>
    </citation>
    <scope>NUCLEOTIDE SEQUENCE</scope>
</reference>
<dbReference type="GO" id="GO:0102965">
    <property type="term" value="F:alcohol-forming long-chain fatty acyl-CoA reductase activity"/>
    <property type="evidence" value="ECO:0007669"/>
    <property type="project" value="UniProtKB-EC"/>
</dbReference>
<dbReference type="PANTHER" id="PTHR11011:SF60">
    <property type="entry name" value="FATTY ACYL-COA REDUCTASE-RELATED"/>
    <property type="match status" value="1"/>
</dbReference>
<dbReference type="Gene3D" id="3.40.50.720">
    <property type="entry name" value="NAD(P)-binding Rossmann-like Domain"/>
    <property type="match status" value="1"/>
</dbReference>
<dbReference type="InterPro" id="IPR013120">
    <property type="entry name" value="FAR_NAD-bd"/>
</dbReference>
<accession>A0A9N9RBL3</accession>
<protein>
    <recommendedName>
        <fullName evidence="1">Fatty acyl-CoA reductase</fullName>
        <ecNumber evidence="1">1.2.1.84</ecNumber>
    </recommendedName>
</protein>
<evidence type="ECO:0000256" key="1">
    <source>
        <dbReference type="RuleBase" id="RU363097"/>
    </source>
</evidence>